<name>A0A556ACK8_9BURK</name>
<dbReference type="Gene3D" id="1.10.150.250">
    <property type="entry name" value="Flavinator of succinate dehydrogenase"/>
    <property type="match status" value="1"/>
</dbReference>
<evidence type="ECO:0000256" key="5">
    <source>
        <dbReference type="ARBA" id="ARBA00023186"/>
    </source>
</evidence>
<dbReference type="PANTHER" id="PTHR39585">
    <property type="entry name" value="FAD ASSEMBLY FACTOR SDHE"/>
    <property type="match status" value="1"/>
</dbReference>
<dbReference type="OrthoDB" id="9180899at2"/>
<dbReference type="GO" id="GO:0005737">
    <property type="term" value="C:cytoplasm"/>
    <property type="evidence" value="ECO:0007669"/>
    <property type="project" value="UniProtKB-SubCell"/>
</dbReference>
<gene>
    <name evidence="6" type="ORF">FOZ76_22650</name>
</gene>
<sequence>MNPGTLSEHDRTRLRWRARRGMLENDLIITRFLDIYETRLNDEDVVALTALLALSDNDLLDLLLGRKEPSPELDTPAMRSVLERLRAA</sequence>
<comment type="similarity">
    <text evidence="2">Belongs to the SdhE FAD assembly factor family.</text>
</comment>
<dbReference type="AlphaFoldDB" id="A0A556ACK8"/>
<proteinExistence type="inferred from homology"/>
<reference evidence="6 7" key="1">
    <citation type="submission" date="2019-07" db="EMBL/GenBank/DDBJ databases">
        <title>Qingshengfaniella alkalisoli gen. nov., sp. nov., isolated from saline soil.</title>
        <authorList>
            <person name="Xu L."/>
            <person name="Huang X.-X."/>
            <person name="Sun J.-Q."/>
        </authorList>
    </citation>
    <scope>NUCLEOTIDE SEQUENCE [LARGE SCALE GENOMIC DNA]</scope>
    <source>
        <strain evidence="6 7">DSM 27279</strain>
    </source>
</reference>
<dbReference type="Proteomes" id="UP000318405">
    <property type="component" value="Unassembled WGS sequence"/>
</dbReference>
<dbReference type="InterPro" id="IPR050531">
    <property type="entry name" value="SdhE_FAD_assembly_factor"/>
</dbReference>
<keyword evidence="4" id="KW-0963">Cytoplasm</keyword>
<keyword evidence="5" id="KW-0143">Chaperone</keyword>
<evidence type="ECO:0000256" key="3">
    <source>
        <dbReference type="ARBA" id="ARBA00019418"/>
    </source>
</evidence>
<evidence type="ECO:0000256" key="4">
    <source>
        <dbReference type="ARBA" id="ARBA00022490"/>
    </source>
</evidence>
<dbReference type="EMBL" id="VLTJ01000039">
    <property type="protein sequence ID" value="TSH90607.1"/>
    <property type="molecule type" value="Genomic_DNA"/>
</dbReference>
<evidence type="ECO:0000256" key="2">
    <source>
        <dbReference type="ARBA" id="ARBA00008571"/>
    </source>
</evidence>
<evidence type="ECO:0000313" key="7">
    <source>
        <dbReference type="Proteomes" id="UP000318405"/>
    </source>
</evidence>
<organism evidence="6 7">
    <name type="scientific">Verticiella sediminum</name>
    <dbReference type="NCBI Taxonomy" id="1247510"/>
    <lineage>
        <taxon>Bacteria</taxon>
        <taxon>Pseudomonadati</taxon>
        <taxon>Pseudomonadota</taxon>
        <taxon>Betaproteobacteria</taxon>
        <taxon>Burkholderiales</taxon>
        <taxon>Alcaligenaceae</taxon>
        <taxon>Verticiella</taxon>
    </lineage>
</organism>
<comment type="subcellular location">
    <subcellularLocation>
        <location evidence="1">Cytoplasm</location>
    </subcellularLocation>
</comment>
<dbReference type="SUPFAM" id="SSF109910">
    <property type="entry name" value="YgfY-like"/>
    <property type="match status" value="1"/>
</dbReference>
<evidence type="ECO:0000256" key="1">
    <source>
        <dbReference type="ARBA" id="ARBA00004496"/>
    </source>
</evidence>
<comment type="caution">
    <text evidence="6">The sequence shown here is derived from an EMBL/GenBank/DDBJ whole genome shotgun (WGS) entry which is preliminary data.</text>
</comment>
<dbReference type="RefSeq" id="WP_143950524.1">
    <property type="nucleotide sequence ID" value="NZ_BAABMB010000003.1"/>
</dbReference>
<dbReference type="GO" id="GO:0006105">
    <property type="term" value="P:succinate metabolic process"/>
    <property type="evidence" value="ECO:0007669"/>
    <property type="project" value="TreeGrafter"/>
</dbReference>
<evidence type="ECO:0000313" key="6">
    <source>
        <dbReference type="EMBL" id="TSH90607.1"/>
    </source>
</evidence>
<protein>
    <recommendedName>
        <fullName evidence="3">FAD assembly factor SdhE</fullName>
    </recommendedName>
</protein>
<dbReference type="InterPro" id="IPR036714">
    <property type="entry name" value="SDH_sf"/>
</dbReference>
<accession>A0A556ACK8</accession>
<dbReference type="PANTHER" id="PTHR39585:SF1">
    <property type="entry name" value="FAD ASSEMBLY FACTOR SDHE"/>
    <property type="match status" value="1"/>
</dbReference>
<dbReference type="InterPro" id="IPR005631">
    <property type="entry name" value="SDH"/>
</dbReference>
<dbReference type="Pfam" id="PF03937">
    <property type="entry name" value="Sdh5"/>
    <property type="match status" value="1"/>
</dbReference>
<keyword evidence="7" id="KW-1185">Reference proteome</keyword>